<organism evidence="2 3">
    <name type="scientific">Portunus trituberculatus</name>
    <name type="common">Swimming crab</name>
    <name type="synonym">Neptunus trituberculatus</name>
    <dbReference type="NCBI Taxonomy" id="210409"/>
    <lineage>
        <taxon>Eukaryota</taxon>
        <taxon>Metazoa</taxon>
        <taxon>Ecdysozoa</taxon>
        <taxon>Arthropoda</taxon>
        <taxon>Crustacea</taxon>
        <taxon>Multicrustacea</taxon>
        <taxon>Malacostraca</taxon>
        <taxon>Eumalacostraca</taxon>
        <taxon>Eucarida</taxon>
        <taxon>Decapoda</taxon>
        <taxon>Pleocyemata</taxon>
        <taxon>Brachyura</taxon>
        <taxon>Eubrachyura</taxon>
        <taxon>Portunoidea</taxon>
        <taxon>Portunidae</taxon>
        <taxon>Portuninae</taxon>
        <taxon>Portunus</taxon>
    </lineage>
</organism>
<evidence type="ECO:0000256" key="1">
    <source>
        <dbReference type="SAM" id="MobiDB-lite"/>
    </source>
</evidence>
<name>A0A5B7CYN0_PORTR</name>
<protein>
    <submittedName>
        <fullName evidence="2">Uncharacterized protein</fullName>
    </submittedName>
</protein>
<keyword evidence="3" id="KW-1185">Reference proteome</keyword>
<sequence>MKHSLQRFMVRQDNKTISAQHSTLVHQPSASSSQGNTHTSKASQGQQPQSSQSQGHCVKVSMALSARSLYSCPMNADGKQISVI</sequence>
<evidence type="ECO:0000313" key="3">
    <source>
        <dbReference type="Proteomes" id="UP000324222"/>
    </source>
</evidence>
<reference evidence="2 3" key="1">
    <citation type="submission" date="2019-05" db="EMBL/GenBank/DDBJ databases">
        <title>Another draft genome of Portunus trituberculatus and its Hox gene families provides insights of decapod evolution.</title>
        <authorList>
            <person name="Jeong J.-H."/>
            <person name="Song I."/>
            <person name="Kim S."/>
            <person name="Choi T."/>
            <person name="Kim D."/>
            <person name="Ryu S."/>
            <person name="Kim W."/>
        </authorList>
    </citation>
    <scope>NUCLEOTIDE SEQUENCE [LARGE SCALE GENOMIC DNA]</scope>
    <source>
        <tissue evidence="2">Muscle</tissue>
    </source>
</reference>
<proteinExistence type="predicted"/>
<gene>
    <name evidence="2" type="ORF">E2C01_006624</name>
</gene>
<dbReference type="EMBL" id="VSRR010000313">
    <property type="protein sequence ID" value="MPC13874.1"/>
    <property type="molecule type" value="Genomic_DNA"/>
</dbReference>
<comment type="caution">
    <text evidence="2">The sequence shown here is derived from an EMBL/GenBank/DDBJ whole genome shotgun (WGS) entry which is preliminary data.</text>
</comment>
<evidence type="ECO:0000313" key="2">
    <source>
        <dbReference type="EMBL" id="MPC13874.1"/>
    </source>
</evidence>
<feature type="compositionally biased region" description="Polar residues" evidence="1">
    <location>
        <begin position="15"/>
        <end position="42"/>
    </location>
</feature>
<feature type="compositionally biased region" description="Low complexity" evidence="1">
    <location>
        <begin position="43"/>
        <end position="55"/>
    </location>
</feature>
<feature type="region of interest" description="Disordered" evidence="1">
    <location>
        <begin position="1"/>
        <end position="57"/>
    </location>
</feature>
<accession>A0A5B7CYN0</accession>
<dbReference type="Proteomes" id="UP000324222">
    <property type="component" value="Unassembled WGS sequence"/>
</dbReference>
<dbReference type="AlphaFoldDB" id="A0A5B7CYN0"/>